<protein>
    <recommendedName>
        <fullName evidence="2">Protein kinase domain-containing protein</fullName>
    </recommendedName>
</protein>
<dbReference type="SUPFAM" id="SSF56112">
    <property type="entry name" value="Protein kinase-like (PK-like)"/>
    <property type="match status" value="1"/>
</dbReference>
<name>A0A445EBT3_ARAHY</name>
<dbReference type="Proteomes" id="UP000289738">
    <property type="component" value="Chromosome A02"/>
</dbReference>
<dbReference type="PANTHER" id="PTHR24348">
    <property type="entry name" value="SERINE/THREONINE-PROTEIN KINASE UNC-51-RELATED"/>
    <property type="match status" value="1"/>
</dbReference>
<dbReference type="InterPro" id="IPR017441">
    <property type="entry name" value="Protein_kinase_ATP_BS"/>
</dbReference>
<keyword evidence="1" id="KW-0547">Nucleotide-binding</keyword>
<dbReference type="GO" id="GO:0000045">
    <property type="term" value="P:autophagosome assembly"/>
    <property type="evidence" value="ECO:0007669"/>
    <property type="project" value="TreeGrafter"/>
</dbReference>
<keyword evidence="1" id="KW-0067">ATP-binding</keyword>
<dbReference type="GO" id="GO:0005829">
    <property type="term" value="C:cytosol"/>
    <property type="evidence" value="ECO:0007669"/>
    <property type="project" value="TreeGrafter"/>
</dbReference>
<dbReference type="EMBL" id="SDMP01000002">
    <property type="protein sequence ID" value="RYR72940.1"/>
    <property type="molecule type" value="Genomic_DNA"/>
</dbReference>
<evidence type="ECO:0000256" key="1">
    <source>
        <dbReference type="PROSITE-ProRule" id="PRU10141"/>
    </source>
</evidence>
<keyword evidence="4" id="KW-1185">Reference proteome</keyword>
<sequence length="149" mass="17237">MEEESESVRVKDIILKRKIGNGSFSVVWRAEHRGTGEEVAVKQVFLSKLNLRLKSSFHCELNFLSSVNHPNIVRLLDFFQLEHPIMTQNLMNKRSTQLKEWHILNLTRIVSCALFPRFRLIWLLLLMGAEFWDLEIGVHGNGNPLGSLI</sequence>
<dbReference type="InterPro" id="IPR011009">
    <property type="entry name" value="Kinase-like_dom_sf"/>
</dbReference>
<proteinExistence type="predicted"/>
<evidence type="ECO:0000313" key="4">
    <source>
        <dbReference type="Proteomes" id="UP000289738"/>
    </source>
</evidence>
<dbReference type="PROSITE" id="PS00107">
    <property type="entry name" value="PROTEIN_KINASE_ATP"/>
    <property type="match status" value="1"/>
</dbReference>
<dbReference type="AlphaFoldDB" id="A0A445EBT3"/>
<dbReference type="PROSITE" id="PS50011">
    <property type="entry name" value="PROTEIN_KINASE_DOM"/>
    <property type="match status" value="1"/>
</dbReference>
<evidence type="ECO:0000313" key="3">
    <source>
        <dbReference type="EMBL" id="RYR72940.1"/>
    </source>
</evidence>
<dbReference type="GO" id="GO:0016020">
    <property type="term" value="C:membrane"/>
    <property type="evidence" value="ECO:0007669"/>
    <property type="project" value="TreeGrafter"/>
</dbReference>
<reference evidence="3 4" key="1">
    <citation type="submission" date="2019-01" db="EMBL/GenBank/DDBJ databases">
        <title>Sequencing of cultivated peanut Arachis hypogaea provides insights into genome evolution and oil improvement.</title>
        <authorList>
            <person name="Chen X."/>
        </authorList>
    </citation>
    <scope>NUCLEOTIDE SEQUENCE [LARGE SCALE GENOMIC DNA]</scope>
    <source>
        <strain evidence="4">cv. Fuhuasheng</strain>
        <tissue evidence="3">Leaves</tissue>
    </source>
</reference>
<dbReference type="InterPro" id="IPR000719">
    <property type="entry name" value="Prot_kinase_dom"/>
</dbReference>
<dbReference type="GO" id="GO:0005776">
    <property type="term" value="C:autophagosome"/>
    <property type="evidence" value="ECO:0007669"/>
    <property type="project" value="TreeGrafter"/>
</dbReference>
<gene>
    <name evidence="3" type="ORF">Ahy_A02g007171</name>
</gene>
<feature type="domain" description="Protein kinase" evidence="2">
    <location>
        <begin position="13"/>
        <end position="149"/>
    </location>
</feature>
<dbReference type="GO" id="GO:0000407">
    <property type="term" value="C:phagophore assembly site"/>
    <property type="evidence" value="ECO:0007669"/>
    <property type="project" value="TreeGrafter"/>
</dbReference>
<organism evidence="3 4">
    <name type="scientific">Arachis hypogaea</name>
    <name type="common">Peanut</name>
    <dbReference type="NCBI Taxonomy" id="3818"/>
    <lineage>
        <taxon>Eukaryota</taxon>
        <taxon>Viridiplantae</taxon>
        <taxon>Streptophyta</taxon>
        <taxon>Embryophyta</taxon>
        <taxon>Tracheophyta</taxon>
        <taxon>Spermatophyta</taxon>
        <taxon>Magnoliopsida</taxon>
        <taxon>eudicotyledons</taxon>
        <taxon>Gunneridae</taxon>
        <taxon>Pentapetalae</taxon>
        <taxon>rosids</taxon>
        <taxon>fabids</taxon>
        <taxon>Fabales</taxon>
        <taxon>Fabaceae</taxon>
        <taxon>Papilionoideae</taxon>
        <taxon>50 kb inversion clade</taxon>
        <taxon>dalbergioids sensu lato</taxon>
        <taxon>Dalbergieae</taxon>
        <taxon>Pterocarpus clade</taxon>
        <taxon>Arachis</taxon>
    </lineage>
</organism>
<dbReference type="STRING" id="3818.A0A445EBT3"/>
<dbReference type="Gene3D" id="1.10.510.10">
    <property type="entry name" value="Transferase(Phosphotransferase) domain 1"/>
    <property type="match status" value="1"/>
</dbReference>
<accession>A0A445EBT3</accession>
<dbReference type="GO" id="GO:0005524">
    <property type="term" value="F:ATP binding"/>
    <property type="evidence" value="ECO:0007669"/>
    <property type="project" value="UniProtKB-UniRule"/>
</dbReference>
<dbReference type="Pfam" id="PF00069">
    <property type="entry name" value="Pkinase"/>
    <property type="match status" value="1"/>
</dbReference>
<comment type="caution">
    <text evidence="3">The sequence shown here is derived from an EMBL/GenBank/DDBJ whole genome shotgun (WGS) entry which is preliminary data.</text>
</comment>
<dbReference type="GO" id="GO:0010506">
    <property type="term" value="P:regulation of autophagy"/>
    <property type="evidence" value="ECO:0007669"/>
    <property type="project" value="InterPro"/>
</dbReference>
<evidence type="ECO:0000259" key="2">
    <source>
        <dbReference type="PROSITE" id="PS50011"/>
    </source>
</evidence>
<dbReference type="InterPro" id="IPR045269">
    <property type="entry name" value="Atg1-like"/>
</dbReference>
<dbReference type="PANTHER" id="PTHR24348:SF53">
    <property type="entry name" value="SERINE_THREONINE-PROTEIN KINASE ATG1T"/>
    <property type="match status" value="1"/>
</dbReference>
<feature type="binding site" evidence="1">
    <location>
        <position position="42"/>
    </location>
    <ligand>
        <name>ATP</name>
        <dbReference type="ChEBI" id="CHEBI:30616"/>
    </ligand>
</feature>
<dbReference type="GO" id="GO:0004674">
    <property type="term" value="F:protein serine/threonine kinase activity"/>
    <property type="evidence" value="ECO:0007669"/>
    <property type="project" value="InterPro"/>
</dbReference>